<evidence type="ECO:0000313" key="2">
    <source>
        <dbReference type="EMBL" id="KZN04140.1"/>
    </source>
</evidence>
<reference evidence="2" key="1">
    <citation type="journal article" date="2016" name="Nat. Genet.">
        <title>A high-quality carrot genome assembly provides new insights into carotenoid accumulation and asterid genome evolution.</title>
        <authorList>
            <person name="Iorizzo M."/>
            <person name="Ellison S."/>
            <person name="Senalik D."/>
            <person name="Zeng P."/>
            <person name="Satapoomin P."/>
            <person name="Huang J."/>
            <person name="Bowman M."/>
            <person name="Iovene M."/>
            <person name="Sanseverino W."/>
            <person name="Cavagnaro P."/>
            <person name="Yildiz M."/>
            <person name="Macko-Podgorni A."/>
            <person name="Moranska E."/>
            <person name="Grzebelus E."/>
            <person name="Grzebelus D."/>
            <person name="Ashrafi H."/>
            <person name="Zheng Z."/>
            <person name="Cheng S."/>
            <person name="Spooner D."/>
            <person name="Van Deynze A."/>
            <person name="Simon P."/>
        </authorList>
    </citation>
    <scope>NUCLEOTIDE SEQUENCE [LARGE SCALE GENOMIC DNA]</scope>
    <source>
        <tissue evidence="2">Leaf</tissue>
    </source>
</reference>
<accession>A0A166CNK2</accession>
<comment type="caution">
    <text evidence="2">The sequence shown here is derived from an EMBL/GenBank/DDBJ whole genome shotgun (WGS) entry which is preliminary data.</text>
</comment>
<sequence>MSKILSRTEIQELSFTRLSYSSSLITFVVVAVFAAIACSHSFSRCHLKSFSCVSANITALGSAS</sequence>
<keyword evidence="1" id="KW-0812">Transmembrane</keyword>
<feature type="transmembrane region" description="Helical" evidence="1">
    <location>
        <begin position="20"/>
        <end position="38"/>
    </location>
</feature>
<evidence type="ECO:0000256" key="1">
    <source>
        <dbReference type="SAM" id="Phobius"/>
    </source>
</evidence>
<proteinExistence type="predicted"/>
<keyword evidence="1" id="KW-0472">Membrane</keyword>
<dbReference type="Gramene" id="KZN04140">
    <property type="protein sequence ID" value="KZN04140"/>
    <property type="gene ID" value="DCAR_004977"/>
</dbReference>
<protein>
    <submittedName>
        <fullName evidence="2">Uncharacterized protein</fullName>
    </submittedName>
</protein>
<keyword evidence="1" id="KW-1133">Transmembrane helix</keyword>
<organism evidence="2">
    <name type="scientific">Daucus carota subsp. sativus</name>
    <name type="common">Carrot</name>
    <dbReference type="NCBI Taxonomy" id="79200"/>
    <lineage>
        <taxon>Eukaryota</taxon>
        <taxon>Viridiplantae</taxon>
        <taxon>Streptophyta</taxon>
        <taxon>Embryophyta</taxon>
        <taxon>Tracheophyta</taxon>
        <taxon>Spermatophyta</taxon>
        <taxon>Magnoliopsida</taxon>
        <taxon>eudicotyledons</taxon>
        <taxon>Gunneridae</taxon>
        <taxon>Pentapetalae</taxon>
        <taxon>asterids</taxon>
        <taxon>campanulids</taxon>
        <taxon>Apiales</taxon>
        <taxon>Apiaceae</taxon>
        <taxon>Apioideae</taxon>
        <taxon>Scandiceae</taxon>
        <taxon>Daucinae</taxon>
        <taxon>Daucus</taxon>
        <taxon>Daucus sect. Daucus</taxon>
    </lineage>
</organism>
<name>A0A166CNK2_DAUCS</name>
<dbReference type="EMBL" id="LNRQ01000002">
    <property type="protein sequence ID" value="KZN04140.1"/>
    <property type="molecule type" value="Genomic_DNA"/>
</dbReference>
<dbReference type="AlphaFoldDB" id="A0A166CNK2"/>
<gene>
    <name evidence="2" type="ORF">DCAR_004977</name>
</gene>